<name>A0A016U6V0_9BILA</name>
<evidence type="ECO:0000313" key="2">
    <source>
        <dbReference type="Proteomes" id="UP000024635"/>
    </source>
</evidence>
<dbReference type="EMBL" id="JARK01001392">
    <property type="protein sequence ID" value="EYC10343.1"/>
    <property type="molecule type" value="Genomic_DNA"/>
</dbReference>
<proteinExistence type="predicted"/>
<organism evidence="1 2">
    <name type="scientific">Ancylostoma ceylanicum</name>
    <dbReference type="NCBI Taxonomy" id="53326"/>
    <lineage>
        <taxon>Eukaryota</taxon>
        <taxon>Metazoa</taxon>
        <taxon>Ecdysozoa</taxon>
        <taxon>Nematoda</taxon>
        <taxon>Chromadorea</taxon>
        <taxon>Rhabditida</taxon>
        <taxon>Rhabditina</taxon>
        <taxon>Rhabditomorpha</taxon>
        <taxon>Strongyloidea</taxon>
        <taxon>Ancylostomatidae</taxon>
        <taxon>Ancylostomatinae</taxon>
        <taxon>Ancylostoma</taxon>
    </lineage>
</organism>
<accession>A0A016U6V0</accession>
<protein>
    <submittedName>
        <fullName evidence="1">Uncharacterized protein</fullName>
    </submittedName>
</protein>
<comment type="caution">
    <text evidence="1">The sequence shown here is derived from an EMBL/GenBank/DDBJ whole genome shotgun (WGS) entry which is preliminary data.</text>
</comment>
<dbReference type="AlphaFoldDB" id="A0A016U6V0"/>
<dbReference type="OrthoDB" id="2378895at2759"/>
<keyword evidence="2" id="KW-1185">Reference proteome</keyword>
<reference evidence="2" key="1">
    <citation type="journal article" date="2015" name="Nat. Genet.">
        <title>The genome and transcriptome of the zoonotic hookworm Ancylostoma ceylanicum identify infection-specific gene families.</title>
        <authorList>
            <person name="Schwarz E.M."/>
            <person name="Hu Y."/>
            <person name="Antoshechkin I."/>
            <person name="Miller M.M."/>
            <person name="Sternberg P.W."/>
            <person name="Aroian R.V."/>
        </authorList>
    </citation>
    <scope>NUCLEOTIDE SEQUENCE</scope>
    <source>
        <strain evidence="2">HY135</strain>
    </source>
</reference>
<dbReference type="Proteomes" id="UP000024635">
    <property type="component" value="Unassembled WGS sequence"/>
</dbReference>
<gene>
    <name evidence="1" type="primary">Acey_s0056.g2688</name>
    <name evidence="1" type="ORF">Y032_0056g2688</name>
</gene>
<sequence>MGAGLRRKRNNSCNTAVECGKSILPIHQLPNLLPKFFLLYSSFVVNFCRLNRDAFVMCFARTTFPCHFIAVFTP</sequence>
<evidence type="ECO:0000313" key="1">
    <source>
        <dbReference type="EMBL" id="EYC10343.1"/>
    </source>
</evidence>